<keyword evidence="12" id="KW-1185">Reference proteome</keyword>
<dbReference type="NCBIfam" id="TIGR00287">
    <property type="entry name" value="cas1"/>
    <property type="match status" value="1"/>
</dbReference>
<dbReference type="Proteomes" id="UP000663929">
    <property type="component" value="Chromosome"/>
</dbReference>
<evidence type="ECO:0000256" key="7">
    <source>
        <dbReference type="ARBA" id="ARBA00023125"/>
    </source>
</evidence>
<feature type="binding site" evidence="10">
    <location>
        <position position="243"/>
    </location>
    <ligand>
        <name>Mn(2+)</name>
        <dbReference type="ChEBI" id="CHEBI:29035"/>
    </ligand>
</feature>
<dbReference type="AlphaFoldDB" id="A0A8A4TP25"/>
<gene>
    <name evidence="10 11" type="primary">cas1</name>
    <name evidence="11" type="ORF">J3U87_00665</name>
</gene>
<protein>
    <recommendedName>
        <fullName evidence="10">CRISPR-associated endonuclease Cas1</fullName>
        <ecNumber evidence="10">3.1.-.-</ecNumber>
    </recommendedName>
</protein>
<dbReference type="GO" id="GO:0046872">
    <property type="term" value="F:metal ion binding"/>
    <property type="evidence" value="ECO:0007669"/>
    <property type="project" value="UniProtKB-UniRule"/>
</dbReference>
<comment type="similarity">
    <text evidence="10">Belongs to the CRISPR-associated endonuclease Cas1 family.</text>
</comment>
<evidence type="ECO:0000313" key="12">
    <source>
        <dbReference type="Proteomes" id="UP000663929"/>
    </source>
</evidence>
<accession>A0A8A4TP25</accession>
<dbReference type="InterPro" id="IPR042211">
    <property type="entry name" value="CRISPR-assoc_Cas1_N"/>
</dbReference>
<comment type="cofactor">
    <cofactor evidence="10">
        <name>Mg(2+)</name>
        <dbReference type="ChEBI" id="CHEBI:18420"/>
    </cofactor>
    <cofactor evidence="10">
        <name>Mn(2+)</name>
        <dbReference type="ChEBI" id="CHEBI:29035"/>
    </cofactor>
</comment>
<dbReference type="GO" id="GO:0016787">
    <property type="term" value="F:hydrolase activity"/>
    <property type="evidence" value="ECO:0007669"/>
    <property type="project" value="UniProtKB-KW"/>
</dbReference>
<dbReference type="PANTHER" id="PTHR34353">
    <property type="entry name" value="CRISPR-ASSOCIATED ENDONUCLEASE CAS1 1"/>
    <property type="match status" value="1"/>
</dbReference>
<sequence>MNLNLIGDGGFLHVKDGMFEVQVEGKKHKFSPSKVERILIGTRFRLTSDVVVLALKHKIDVLFLDHFGDPTGRIWQPALGSTARIRKRQLAAAHDGSGLGFARGWIDAKLAARLAFLADLATRRKTKAAAIREAMGRIDGQRTRLTALEGHGADLAGKMRGHEGSAGRVYFEALAWVMPPAFPFQGRSFRPARDPFNCMLNYGYGVLYGHVEKACHVAGLDPHVGFLHRDGYNQTSFVFDFIEPFRVPIERSVFGLFSGKKVNRSMFDDLENGVILNKEGKALVISALGQTFDEKVRQGARRVAWRHQIQLAAFGFAQRLLQGAEAVPEDVEVVLC</sequence>
<dbReference type="GO" id="GO:0004519">
    <property type="term" value="F:endonuclease activity"/>
    <property type="evidence" value="ECO:0007669"/>
    <property type="project" value="UniProtKB-UniRule"/>
</dbReference>
<evidence type="ECO:0000256" key="9">
    <source>
        <dbReference type="ARBA" id="ARBA00038592"/>
    </source>
</evidence>
<keyword evidence="2 10" id="KW-0479">Metal-binding</keyword>
<keyword evidence="4 10" id="KW-0378">Hydrolase</keyword>
<keyword evidence="6 10" id="KW-0051">Antiviral defense</keyword>
<keyword evidence="5 10" id="KW-0460">Magnesium</keyword>
<dbReference type="Gene3D" id="1.20.120.920">
    <property type="entry name" value="CRISPR-associated endonuclease Cas1, C-terminal domain"/>
    <property type="match status" value="1"/>
</dbReference>
<comment type="subunit">
    <text evidence="9 10">Homodimer, forms a heterotetramer with a Cas2 homodimer.</text>
</comment>
<name>A0A8A4TP25_SULCO</name>
<dbReference type="GO" id="GO:0051607">
    <property type="term" value="P:defense response to virus"/>
    <property type="evidence" value="ECO:0007669"/>
    <property type="project" value="UniProtKB-UniRule"/>
</dbReference>
<evidence type="ECO:0000256" key="8">
    <source>
        <dbReference type="ARBA" id="ARBA00023211"/>
    </source>
</evidence>
<dbReference type="GO" id="GO:0003677">
    <property type="term" value="F:DNA binding"/>
    <property type="evidence" value="ECO:0007669"/>
    <property type="project" value="UniProtKB-KW"/>
</dbReference>
<dbReference type="InterPro" id="IPR042206">
    <property type="entry name" value="CRISPR-assoc_Cas1_C"/>
</dbReference>
<keyword evidence="8 10" id="KW-0464">Manganese</keyword>
<dbReference type="GO" id="GO:0043571">
    <property type="term" value="P:maintenance of CRISPR repeat elements"/>
    <property type="evidence" value="ECO:0007669"/>
    <property type="project" value="UniProtKB-UniRule"/>
</dbReference>
<reference evidence="11" key="1">
    <citation type="submission" date="2021-03" db="EMBL/GenBank/DDBJ databases">
        <title>Acanthopleuribacteraceae sp. M133.</title>
        <authorList>
            <person name="Wang G."/>
        </authorList>
    </citation>
    <scope>NUCLEOTIDE SEQUENCE</scope>
    <source>
        <strain evidence="11">M133</strain>
    </source>
</reference>
<evidence type="ECO:0000256" key="2">
    <source>
        <dbReference type="ARBA" id="ARBA00022723"/>
    </source>
</evidence>
<dbReference type="InterPro" id="IPR002729">
    <property type="entry name" value="CRISPR-assoc_Cas1"/>
</dbReference>
<dbReference type="KEGG" id="scor:J3U87_00665"/>
<evidence type="ECO:0000256" key="1">
    <source>
        <dbReference type="ARBA" id="ARBA00022722"/>
    </source>
</evidence>
<evidence type="ECO:0000256" key="5">
    <source>
        <dbReference type="ARBA" id="ARBA00022842"/>
    </source>
</evidence>
<evidence type="ECO:0000256" key="3">
    <source>
        <dbReference type="ARBA" id="ARBA00022759"/>
    </source>
</evidence>
<keyword evidence="1 10" id="KW-0540">Nuclease</keyword>
<keyword evidence="3 10" id="KW-0255">Endonuclease</keyword>
<feature type="binding site" evidence="10">
    <location>
        <position position="163"/>
    </location>
    <ligand>
        <name>Mn(2+)</name>
        <dbReference type="ChEBI" id="CHEBI:29035"/>
    </ligand>
</feature>
<dbReference type="InterPro" id="IPR050646">
    <property type="entry name" value="Cas1"/>
</dbReference>
<evidence type="ECO:0000256" key="10">
    <source>
        <dbReference type="HAMAP-Rule" id="MF_01470"/>
    </source>
</evidence>
<dbReference type="EC" id="3.1.-.-" evidence="10"/>
<proteinExistence type="inferred from homology"/>
<comment type="function">
    <text evidence="10">CRISPR (clustered regularly interspaced short palindromic repeat), is an adaptive immune system that provides protection against mobile genetic elements (viruses, transposable elements and conjugative plasmids). CRISPR clusters contain spacers, sequences complementary to antecedent mobile elements, and target invading nucleic acids. CRISPR clusters are transcribed and processed into CRISPR RNA (crRNA). Acts as a dsDNA endonuclease. Involved in the integration of spacer DNA into the CRISPR cassette.</text>
</comment>
<dbReference type="HAMAP" id="MF_01470">
    <property type="entry name" value="Cas1"/>
    <property type="match status" value="1"/>
</dbReference>
<evidence type="ECO:0000256" key="6">
    <source>
        <dbReference type="ARBA" id="ARBA00023118"/>
    </source>
</evidence>
<dbReference type="PANTHER" id="PTHR34353:SF2">
    <property type="entry name" value="CRISPR-ASSOCIATED ENDONUCLEASE CAS1 1"/>
    <property type="match status" value="1"/>
</dbReference>
<keyword evidence="7 10" id="KW-0238">DNA-binding</keyword>
<dbReference type="RefSeq" id="WP_237381091.1">
    <property type="nucleotide sequence ID" value="NZ_CP071793.1"/>
</dbReference>
<evidence type="ECO:0000256" key="4">
    <source>
        <dbReference type="ARBA" id="ARBA00022801"/>
    </source>
</evidence>
<feature type="binding site" evidence="10">
    <location>
        <position position="228"/>
    </location>
    <ligand>
        <name>Mn(2+)</name>
        <dbReference type="ChEBI" id="CHEBI:29035"/>
    </ligand>
</feature>
<organism evidence="11 12">
    <name type="scientific">Sulfidibacter corallicola</name>
    <dbReference type="NCBI Taxonomy" id="2818388"/>
    <lineage>
        <taxon>Bacteria</taxon>
        <taxon>Pseudomonadati</taxon>
        <taxon>Acidobacteriota</taxon>
        <taxon>Holophagae</taxon>
        <taxon>Acanthopleuribacterales</taxon>
        <taxon>Acanthopleuribacteraceae</taxon>
        <taxon>Sulfidibacter</taxon>
    </lineage>
</organism>
<dbReference type="EMBL" id="CP071793">
    <property type="protein sequence ID" value="QTD50954.1"/>
    <property type="molecule type" value="Genomic_DNA"/>
</dbReference>
<dbReference type="CDD" id="cd09634">
    <property type="entry name" value="Cas1_I-II-III"/>
    <property type="match status" value="1"/>
</dbReference>
<dbReference type="Pfam" id="PF01867">
    <property type="entry name" value="Cas_Cas1"/>
    <property type="match status" value="1"/>
</dbReference>
<dbReference type="Gene3D" id="3.100.10.20">
    <property type="entry name" value="CRISPR-associated endonuclease Cas1, N-terminal domain"/>
    <property type="match status" value="1"/>
</dbReference>
<evidence type="ECO:0000313" key="11">
    <source>
        <dbReference type="EMBL" id="QTD50954.1"/>
    </source>
</evidence>